<dbReference type="InterPro" id="IPR027434">
    <property type="entry name" value="Homing_endonucl"/>
</dbReference>
<name>A0A2M8KC27_9BACT</name>
<sequence>MGKYINLKIPEHSYFFGFAQTDGSLSSPKKFPNKGKFQIEINAKDLHILKSFKKLFPLVYSSTKKRIRDTNFKNNHISYTWTVSDKSFRDEINELGVPYGKKSEIIYPPKTDFCERDYIRGLIDGDGSLGITARKVPFASFTVKSENLKNYLLDIIEKITGERKRLNKNKRDDIYNIMINREKAQKIIKYLYYPKCLCLKRKLKSAKIALNWKRPKGLVRILNKKFWDKIQDKYILNHKINESCNYLKRTRRSIGMRLWRLRNNKATV</sequence>
<reference evidence="2" key="1">
    <citation type="submission" date="2017-09" db="EMBL/GenBank/DDBJ databases">
        <title>Depth-based differentiation of microbial function through sediment-hosted aquifers and enrichment of novel symbionts in the deep terrestrial subsurface.</title>
        <authorList>
            <person name="Probst A.J."/>
            <person name="Ladd B."/>
            <person name="Jarett J.K."/>
            <person name="Geller-Mcgrath D.E."/>
            <person name="Sieber C.M.K."/>
            <person name="Emerson J.B."/>
            <person name="Anantharaman K."/>
            <person name="Thomas B.C."/>
            <person name="Malmstrom R."/>
            <person name="Stieglmeier M."/>
            <person name="Klingl A."/>
            <person name="Woyke T."/>
            <person name="Ryan C.M."/>
            <person name="Banfield J.F."/>
        </authorList>
    </citation>
    <scope>NUCLEOTIDE SEQUENCE [LARGE SCALE GENOMIC DNA]</scope>
</reference>
<comment type="caution">
    <text evidence="1">The sequence shown here is derived from an EMBL/GenBank/DDBJ whole genome shotgun (WGS) entry which is preliminary data.</text>
</comment>
<organism evidence="1 2">
    <name type="scientific">Candidatus Portnoybacteria bacterium CG10_big_fil_rev_8_21_14_0_10_38_18</name>
    <dbReference type="NCBI Taxonomy" id="1974813"/>
    <lineage>
        <taxon>Bacteria</taxon>
        <taxon>Candidatus Portnoyibacteriota</taxon>
    </lineage>
</organism>
<dbReference type="EMBL" id="PFDX01000019">
    <property type="protein sequence ID" value="PJE57482.1"/>
    <property type="molecule type" value="Genomic_DNA"/>
</dbReference>
<dbReference type="GO" id="GO:0004519">
    <property type="term" value="F:endonuclease activity"/>
    <property type="evidence" value="ECO:0007669"/>
    <property type="project" value="InterPro"/>
</dbReference>
<evidence type="ECO:0000313" key="1">
    <source>
        <dbReference type="EMBL" id="PJE57482.1"/>
    </source>
</evidence>
<dbReference type="Gene3D" id="3.10.28.10">
    <property type="entry name" value="Homing endonucleases"/>
    <property type="match status" value="2"/>
</dbReference>
<protein>
    <submittedName>
        <fullName evidence="1">Uncharacterized protein</fullName>
    </submittedName>
</protein>
<proteinExistence type="predicted"/>
<dbReference type="AlphaFoldDB" id="A0A2M8KC27"/>
<evidence type="ECO:0000313" key="2">
    <source>
        <dbReference type="Proteomes" id="UP000231648"/>
    </source>
</evidence>
<dbReference type="Proteomes" id="UP000231648">
    <property type="component" value="Unassembled WGS sequence"/>
</dbReference>
<gene>
    <name evidence="1" type="ORF">COU82_01735</name>
</gene>
<dbReference type="SUPFAM" id="SSF55608">
    <property type="entry name" value="Homing endonucleases"/>
    <property type="match status" value="2"/>
</dbReference>
<accession>A0A2M8KC27</accession>